<dbReference type="EMBL" id="BSSA01000006">
    <property type="protein sequence ID" value="GLW69990.1"/>
    <property type="molecule type" value="Genomic_DNA"/>
</dbReference>
<evidence type="ECO:0000313" key="4">
    <source>
        <dbReference type="Proteomes" id="UP001165041"/>
    </source>
</evidence>
<evidence type="ECO:0000259" key="2">
    <source>
        <dbReference type="Pfam" id="PF26348"/>
    </source>
</evidence>
<dbReference type="AlphaFoldDB" id="A0A9W6Q4H4"/>
<dbReference type="RefSeq" id="WP_285735846.1">
    <property type="nucleotide sequence ID" value="NZ_BSSA01000006.1"/>
</dbReference>
<evidence type="ECO:0000313" key="3">
    <source>
        <dbReference type="EMBL" id="GLW69990.1"/>
    </source>
</evidence>
<organism evidence="3 4">
    <name type="scientific">Kitasatospora phosalacinea</name>
    <dbReference type="NCBI Taxonomy" id="2065"/>
    <lineage>
        <taxon>Bacteria</taxon>
        <taxon>Bacillati</taxon>
        <taxon>Actinomycetota</taxon>
        <taxon>Actinomycetes</taxon>
        <taxon>Kitasatosporales</taxon>
        <taxon>Streptomycetaceae</taxon>
        <taxon>Kitasatospora</taxon>
    </lineage>
</organism>
<name>A0A9W6Q4H4_9ACTN</name>
<gene>
    <name evidence="3" type="ORF">Kpho02_22890</name>
</gene>
<proteinExistence type="predicted"/>
<protein>
    <recommendedName>
        <fullName evidence="2">ScoMcrA-like SRA domain-containing protein</fullName>
    </recommendedName>
</protein>
<dbReference type="Proteomes" id="UP001165041">
    <property type="component" value="Unassembled WGS sequence"/>
</dbReference>
<feature type="domain" description="ScoMcrA-like SRA" evidence="2">
    <location>
        <begin position="13"/>
        <end position="156"/>
    </location>
</feature>
<sequence>MTTSLGPMAPGDIRTRAQIRQEFGGSPQGGICPSDEKKSVNLYSDPSIGEHVGYYDGWLAEEDELGPVFEYTGAGLTGDQTFDGPFGMGNRSILRHAEQGRKLRVFIRAGTIKGTATATHRYVGTFNLDQRLPYVWRKVRGENGEVRSVIVFRLRPDGAFKSSAADTIPAAKKTTVEFVQFQPITASMLNSGPATQGALSLPSQRQGAKSSARKRTTNASTEGVFVVSEAFNTEMSLRAATAASIAVRREAALTKSYRAHLEAAGHTVGAFQIRVEGLSSTLRTDLYDATSHVLYEAKGSSSREDVRMAIGQLLDYSRYVKTDAHPHEPRQAILLPAAPDPDIRVLLERHQIGLVHQLSDGQFTGPDFTAPS</sequence>
<dbReference type="Pfam" id="PF26348">
    <property type="entry name" value="SRA_ScoMcrA"/>
    <property type="match status" value="1"/>
</dbReference>
<dbReference type="InterPro" id="IPR058712">
    <property type="entry name" value="SRA_ScoMcrA"/>
</dbReference>
<evidence type="ECO:0000256" key="1">
    <source>
        <dbReference type="SAM" id="MobiDB-lite"/>
    </source>
</evidence>
<comment type="caution">
    <text evidence="3">The sequence shown here is derived from an EMBL/GenBank/DDBJ whole genome shotgun (WGS) entry which is preliminary data.</text>
</comment>
<feature type="compositionally biased region" description="Polar residues" evidence="1">
    <location>
        <begin position="192"/>
        <end position="209"/>
    </location>
</feature>
<accession>A0A9W6Q4H4</accession>
<reference evidence="3" key="1">
    <citation type="submission" date="2023-02" db="EMBL/GenBank/DDBJ databases">
        <title>Kitasatospora phosalacinea NBRC 14627.</title>
        <authorList>
            <person name="Ichikawa N."/>
            <person name="Sato H."/>
            <person name="Tonouchi N."/>
        </authorList>
    </citation>
    <scope>NUCLEOTIDE SEQUENCE</scope>
    <source>
        <strain evidence="3">NBRC 14627</strain>
    </source>
</reference>
<feature type="region of interest" description="Disordered" evidence="1">
    <location>
        <begin position="192"/>
        <end position="216"/>
    </location>
</feature>